<gene>
    <name evidence="5" type="ORF">OS493_035048</name>
</gene>
<evidence type="ECO:0000259" key="4">
    <source>
        <dbReference type="PROSITE" id="PS50206"/>
    </source>
</evidence>
<evidence type="ECO:0000256" key="2">
    <source>
        <dbReference type="ARBA" id="ARBA00022737"/>
    </source>
</evidence>
<name>A0A9X0D716_9CNID</name>
<dbReference type="Proteomes" id="UP001163046">
    <property type="component" value="Unassembled WGS sequence"/>
</dbReference>
<evidence type="ECO:0000313" key="5">
    <source>
        <dbReference type="EMBL" id="KAJ7388901.1"/>
    </source>
</evidence>
<dbReference type="PANTHER" id="PTHR11364">
    <property type="entry name" value="THIOSULFATE SULFERTANSFERASE"/>
    <property type="match status" value="1"/>
</dbReference>
<dbReference type="PROSITE" id="PS00683">
    <property type="entry name" value="RHODANESE_2"/>
    <property type="match status" value="1"/>
</dbReference>
<keyword evidence="6" id="KW-1185">Reference proteome</keyword>
<organism evidence="5 6">
    <name type="scientific">Desmophyllum pertusum</name>
    <dbReference type="NCBI Taxonomy" id="174260"/>
    <lineage>
        <taxon>Eukaryota</taxon>
        <taxon>Metazoa</taxon>
        <taxon>Cnidaria</taxon>
        <taxon>Anthozoa</taxon>
        <taxon>Hexacorallia</taxon>
        <taxon>Scleractinia</taxon>
        <taxon>Caryophylliina</taxon>
        <taxon>Caryophylliidae</taxon>
        <taxon>Desmophyllum</taxon>
    </lineage>
</organism>
<dbReference type="InterPro" id="IPR036873">
    <property type="entry name" value="Rhodanese-like_dom_sf"/>
</dbReference>
<dbReference type="GO" id="GO:0005739">
    <property type="term" value="C:mitochondrion"/>
    <property type="evidence" value="ECO:0007669"/>
    <property type="project" value="TreeGrafter"/>
</dbReference>
<dbReference type="SMART" id="SM00450">
    <property type="entry name" value="RHOD"/>
    <property type="match status" value="1"/>
</dbReference>
<dbReference type="Gene3D" id="3.40.250.10">
    <property type="entry name" value="Rhodanese-like domain"/>
    <property type="match status" value="2"/>
</dbReference>
<dbReference type="GO" id="GO:0004792">
    <property type="term" value="F:thiosulfate-cyanide sulfurtransferase activity"/>
    <property type="evidence" value="ECO:0007669"/>
    <property type="project" value="InterPro"/>
</dbReference>
<keyword evidence="1 3" id="KW-0808">Transferase</keyword>
<comment type="caution">
    <text evidence="5">The sequence shown here is derived from an EMBL/GenBank/DDBJ whole genome shotgun (WGS) entry which is preliminary data.</text>
</comment>
<dbReference type="PANTHER" id="PTHR11364:SF27">
    <property type="entry name" value="SULFURTRANSFERASE"/>
    <property type="match status" value="1"/>
</dbReference>
<dbReference type="InterPro" id="IPR001307">
    <property type="entry name" value="Thiosulphate_STrfase_CS"/>
</dbReference>
<dbReference type="InterPro" id="IPR045078">
    <property type="entry name" value="TST/MPST-like"/>
</dbReference>
<protein>
    <recommendedName>
        <fullName evidence="3">Sulfurtransferase</fullName>
    </recommendedName>
</protein>
<dbReference type="PROSITE" id="PS50206">
    <property type="entry name" value="RHODANESE_3"/>
    <property type="match status" value="1"/>
</dbReference>
<dbReference type="InterPro" id="IPR001763">
    <property type="entry name" value="Rhodanese-like_dom"/>
</dbReference>
<evidence type="ECO:0000313" key="6">
    <source>
        <dbReference type="Proteomes" id="UP001163046"/>
    </source>
</evidence>
<dbReference type="AlphaFoldDB" id="A0A9X0D716"/>
<proteinExistence type="predicted"/>
<reference evidence="5" key="1">
    <citation type="submission" date="2023-01" db="EMBL/GenBank/DDBJ databases">
        <title>Genome assembly of the deep-sea coral Lophelia pertusa.</title>
        <authorList>
            <person name="Herrera S."/>
            <person name="Cordes E."/>
        </authorList>
    </citation>
    <scope>NUCLEOTIDE SEQUENCE</scope>
    <source>
        <strain evidence="5">USNM1676648</strain>
        <tissue evidence="5">Polyp</tissue>
    </source>
</reference>
<accession>A0A9X0D716</accession>
<feature type="domain" description="Rhodanese" evidence="4">
    <location>
        <begin position="180"/>
        <end position="256"/>
    </location>
</feature>
<dbReference type="Pfam" id="PF00581">
    <property type="entry name" value="Rhodanese"/>
    <property type="match status" value="1"/>
</dbReference>
<dbReference type="SUPFAM" id="SSF52821">
    <property type="entry name" value="Rhodanese/Cell cycle control phosphatase"/>
    <property type="match status" value="2"/>
</dbReference>
<evidence type="ECO:0000256" key="3">
    <source>
        <dbReference type="RuleBase" id="RU000507"/>
    </source>
</evidence>
<dbReference type="OrthoDB" id="270167at2759"/>
<dbReference type="EMBL" id="MU825447">
    <property type="protein sequence ID" value="KAJ7388901.1"/>
    <property type="molecule type" value="Genomic_DNA"/>
</dbReference>
<evidence type="ECO:0000256" key="1">
    <source>
        <dbReference type="ARBA" id="ARBA00022679"/>
    </source>
</evidence>
<keyword evidence="2" id="KW-0677">Repeat</keyword>
<sequence length="257" mass="28960">MFMLIFSKISSASNACRLRTLVIRMSSQLYRPVVSTEWLNKELKDRKGGLAVLDVTWFSDKDACSGFSKQHIMHASYMDMFFGVENTALLPRNIPDATTFQMNARGSAVNNGDHVVIYENVGRFGFSMGARAWWTFKEGDFTAKFNPKWMRKFEDMEENVKSQKHKSQDWPLAWCSEHSIPSLFNPDTKILKTVDELKKVYADVGIDLSKPVITMCGSGMSSCTLVLAAHVCGCPDVALYPGGFNEWRGKVDPSQIE</sequence>